<dbReference type="NCBIfam" id="NF006054">
    <property type="entry name" value="PRK08202.1"/>
    <property type="match status" value="1"/>
</dbReference>
<sequence length="275" mass="28576">MQPVDTAQTLDRAARIADTLREQGVEQVDLLAVLGSGLGGVADALDGARSIPFDRIEDLPRSTVPGHAGEFRVGRLDGRTVLVQCGRVHLYEGHHPRAVTLAVRAAAQLGASHLFLTNASGCLRTEWAPGTWMRIADQLDLQAGPALLATERSSGTPWCAELGRRIDAFAERNGLAWPSGVYAGLVGPTYETPSEVRALQAFGADAVGMSTVKEAAVGHALGLRVAGLSCLTNLAAGLAPGVLAHEEVVDVGGAAAARLATVLPDLFRALLAADA</sequence>
<evidence type="ECO:0000256" key="1">
    <source>
        <dbReference type="ARBA" id="ARBA00005058"/>
    </source>
</evidence>
<keyword evidence="9" id="KW-1185">Reference proteome</keyword>
<dbReference type="Pfam" id="PF01048">
    <property type="entry name" value="PNP_UDP_1"/>
    <property type="match status" value="1"/>
</dbReference>
<evidence type="ECO:0000256" key="3">
    <source>
        <dbReference type="ARBA" id="ARBA00011886"/>
    </source>
</evidence>
<evidence type="ECO:0000259" key="7">
    <source>
        <dbReference type="Pfam" id="PF01048"/>
    </source>
</evidence>
<dbReference type="InterPro" id="IPR035994">
    <property type="entry name" value="Nucleoside_phosphorylase_sf"/>
</dbReference>
<dbReference type="InterPro" id="IPR011268">
    <property type="entry name" value="Purine_phosphorylase"/>
</dbReference>
<dbReference type="Proteomes" id="UP000319342">
    <property type="component" value="Chromosome"/>
</dbReference>
<comment type="pathway">
    <text evidence="1">Purine metabolism; purine nucleoside salvage.</text>
</comment>
<evidence type="ECO:0000313" key="9">
    <source>
        <dbReference type="Proteomes" id="UP000319342"/>
    </source>
</evidence>
<evidence type="ECO:0000256" key="6">
    <source>
        <dbReference type="ARBA" id="ARBA00031036"/>
    </source>
</evidence>
<dbReference type="GO" id="GO:0005737">
    <property type="term" value="C:cytoplasm"/>
    <property type="evidence" value="ECO:0007669"/>
    <property type="project" value="TreeGrafter"/>
</dbReference>
<dbReference type="PANTHER" id="PTHR11904">
    <property type="entry name" value="METHYLTHIOADENOSINE/PURINE NUCLEOSIDE PHOSPHORYLASE"/>
    <property type="match status" value="1"/>
</dbReference>
<evidence type="ECO:0000256" key="5">
    <source>
        <dbReference type="ARBA" id="ARBA00022679"/>
    </source>
</evidence>
<evidence type="ECO:0000256" key="4">
    <source>
        <dbReference type="ARBA" id="ARBA00022676"/>
    </source>
</evidence>
<dbReference type="GO" id="GO:0004731">
    <property type="term" value="F:purine-nucleoside phosphorylase activity"/>
    <property type="evidence" value="ECO:0007669"/>
    <property type="project" value="UniProtKB-EC"/>
</dbReference>
<dbReference type="Gene3D" id="3.40.50.1580">
    <property type="entry name" value="Nucleoside phosphorylase domain"/>
    <property type="match status" value="1"/>
</dbReference>
<protein>
    <recommendedName>
        <fullName evidence="3">purine-nucleoside phosphorylase</fullName>
        <ecNumber evidence="3">2.4.2.1</ecNumber>
    </recommendedName>
    <alternativeName>
        <fullName evidence="6">Inosine-guanosine phosphorylase</fullName>
    </alternativeName>
</protein>
<comment type="similarity">
    <text evidence="2">Belongs to the PNP/MTAP phosphorylase family.</text>
</comment>
<dbReference type="SUPFAM" id="SSF53167">
    <property type="entry name" value="Purine and uridine phosphorylases"/>
    <property type="match status" value="1"/>
</dbReference>
<organism evidence="8 9">
    <name type="scientific">Rohdeia mirabilis</name>
    <dbReference type="NCBI Taxonomy" id="2528008"/>
    <lineage>
        <taxon>Bacteria</taxon>
        <taxon>Pseudomonadati</taxon>
        <taxon>Planctomycetota</taxon>
        <taxon>Planctomycetia</taxon>
        <taxon>Planctomycetia incertae sedis</taxon>
        <taxon>Rohdeia</taxon>
    </lineage>
</organism>
<evidence type="ECO:0000313" key="8">
    <source>
        <dbReference type="EMBL" id="QDU83051.1"/>
    </source>
</evidence>
<dbReference type="EC" id="2.4.2.1" evidence="3"/>
<keyword evidence="5 8" id="KW-0808">Transferase</keyword>
<reference evidence="8 9" key="1">
    <citation type="submission" date="2019-02" db="EMBL/GenBank/DDBJ databases">
        <title>Deep-cultivation of Planctomycetes and their phenomic and genomic characterization uncovers novel biology.</title>
        <authorList>
            <person name="Wiegand S."/>
            <person name="Jogler M."/>
            <person name="Boedeker C."/>
            <person name="Pinto D."/>
            <person name="Vollmers J."/>
            <person name="Rivas-Marin E."/>
            <person name="Kohn T."/>
            <person name="Peeters S.H."/>
            <person name="Heuer A."/>
            <person name="Rast P."/>
            <person name="Oberbeckmann S."/>
            <person name="Bunk B."/>
            <person name="Jeske O."/>
            <person name="Meyerdierks A."/>
            <person name="Storesund J.E."/>
            <person name="Kallscheuer N."/>
            <person name="Luecker S."/>
            <person name="Lage O.M."/>
            <person name="Pohl T."/>
            <person name="Merkel B.J."/>
            <person name="Hornburger P."/>
            <person name="Mueller R.-W."/>
            <person name="Bruemmer F."/>
            <person name="Labrenz M."/>
            <person name="Spormann A.M."/>
            <person name="Op den Camp H."/>
            <person name="Overmann J."/>
            <person name="Amann R."/>
            <person name="Jetten M.S.M."/>
            <person name="Mascher T."/>
            <person name="Medema M.H."/>
            <person name="Devos D.P."/>
            <person name="Kaster A.-K."/>
            <person name="Ovreas L."/>
            <person name="Rohde M."/>
            <person name="Galperin M.Y."/>
            <person name="Jogler C."/>
        </authorList>
    </citation>
    <scope>NUCLEOTIDE SEQUENCE [LARGE SCALE GENOMIC DNA]</scope>
    <source>
        <strain evidence="8 9">Pla163</strain>
    </source>
</reference>
<dbReference type="EMBL" id="CP036290">
    <property type="protein sequence ID" value="QDU83051.1"/>
    <property type="molecule type" value="Genomic_DNA"/>
</dbReference>
<dbReference type="PANTHER" id="PTHR11904:SF9">
    <property type="entry name" value="PURINE NUCLEOSIDE PHOSPHORYLASE-RELATED"/>
    <property type="match status" value="1"/>
</dbReference>
<accession>A0A518CV16</accession>
<dbReference type="InterPro" id="IPR000845">
    <property type="entry name" value="Nucleoside_phosphorylase_d"/>
</dbReference>
<keyword evidence="4 8" id="KW-0328">Glycosyltransferase</keyword>
<dbReference type="UniPathway" id="UPA00606"/>
<evidence type="ECO:0000256" key="2">
    <source>
        <dbReference type="ARBA" id="ARBA00006751"/>
    </source>
</evidence>
<proteinExistence type="inferred from homology"/>
<gene>
    <name evidence="8" type="primary">punA_1</name>
    <name evidence="8" type="ORF">Pla163_01470</name>
</gene>
<name>A0A518CV16_9BACT</name>
<dbReference type="AlphaFoldDB" id="A0A518CV16"/>
<feature type="domain" description="Nucleoside phosphorylase" evidence="7">
    <location>
        <begin position="35"/>
        <end position="264"/>
    </location>
</feature>
<dbReference type="CDD" id="cd09009">
    <property type="entry name" value="PNP-EcPNPII_like"/>
    <property type="match status" value="1"/>
</dbReference>
<dbReference type="GO" id="GO:0009116">
    <property type="term" value="P:nucleoside metabolic process"/>
    <property type="evidence" value="ECO:0007669"/>
    <property type="project" value="InterPro"/>
</dbReference>